<evidence type="ECO:0000256" key="1">
    <source>
        <dbReference type="SAM" id="MobiDB-lite"/>
    </source>
</evidence>
<dbReference type="AlphaFoldDB" id="A0AAN6RDE7"/>
<evidence type="ECO:0000313" key="2">
    <source>
        <dbReference type="EMBL" id="KAK3201501.1"/>
    </source>
</evidence>
<dbReference type="EMBL" id="WVTA01000016">
    <property type="protein sequence ID" value="KAK3201501.1"/>
    <property type="molecule type" value="Genomic_DNA"/>
</dbReference>
<keyword evidence="3" id="KW-1185">Reference proteome</keyword>
<organism evidence="2 3">
    <name type="scientific">Pseudopithomyces chartarum</name>
    <dbReference type="NCBI Taxonomy" id="1892770"/>
    <lineage>
        <taxon>Eukaryota</taxon>
        <taxon>Fungi</taxon>
        <taxon>Dikarya</taxon>
        <taxon>Ascomycota</taxon>
        <taxon>Pezizomycotina</taxon>
        <taxon>Dothideomycetes</taxon>
        <taxon>Pleosporomycetidae</taxon>
        <taxon>Pleosporales</taxon>
        <taxon>Massarineae</taxon>
        <taxon>Didymosphaeriaceae</taxon>
        <taxon>Pseudopithomyces</taxon>
    </lineage>
</organism>
<reference evidence="2 3" key="1">
    <citation type="submission" date="2021-02" db="EMBL/GenBank/DDBJ databases">
        <title>Genome assembly of Pseudopithomyces chartarum.</title>
        <authorList>
            <person name="Jauregui R."/>
            <person name="Singh J."/>
            <person name="Voisey C."/>
        </authorList>
    </citation>
    <scope>NUCLEOTIDE SEQUENCE [LARGE SCALE GENOMIC DNA]</scope>
    <source>
        <strain evidence="2 3">AGR01</strain>
    </source>
</reference>
<sequence>MSTHNTQSTPSVWFSTLPNPSFNADHDEIQLEQRILSALRDHDSNPSDAERSVSYSHFTISVTEPPSRSLKLLRDSNIATLVKEDSGSETYALPIPYRRTYGKVGEQWWAGMSPAEARAGPFASSSEVKRAARELKCEERNRIRSSNAKDDVVNIERQDLQEGLRRQILHLPMDGAISPEAEQEAMTKYGKEWEQVLQELGEDGADPSNVRTTHKKNKGVGTSEKAKTNVNKSVGASIKESSIVYLDDDDEESDDLPEWEDPIDRTYRP</sequence>
<dbReference type="Proteomes" id="UP001280581">
    <property type="component" value="Unassembled WGS sequence"/>
</dbReference>
<gene>
    <name evidence="2" type="ORF">GRF29_185g1136024</name>
</gene>
<feature type="compositionally biased region" description="Acidic residues" evidence="1">
    <location>
        <begin position="246"/>
        <end position="261"/>
    </location>
</feature>
<evidence type="ECO:0000313" key="3">
    <source>
        <dbReference type="Proteomes" id="UP001280581"/>
    </source>
</evidence>
<accession>A0AAN6RDE7</accession>
<feature type="region of interest" description="Disordered" evidence="1">
    <location>
        <begin position="199"/>
        <end position="269"/>
    </location>
</feature>
<comment type="caution">
    <text evidence="2">The sequence shown here is derived from an EMBL/GenBank/DDBJ whole genome shotgun (WGS) entry which is preliminary data.</text>
</comment>
<protein>
    <submittedName>
        <fullName evidence="2">Uncharacterized protein</fullName>
    </submittedName>
</protein>
<proteinExistence type="predicted"/>
<name>A0AAN6RDE7_9PLEO</name>